<dbReference type="EMBL" id="AP023095">
    <property type="protein sequence ID" value="BCE56452.1"/>
    <property type="molecule type" value="Genomic_DNA"/>
</dbReference>
<evidence type="ECO:0000313" key="6">
    <source>
        <dbReference type="EMBL" id="BCE56452.1"/>
    </source>
</evidence>
<dbReference type="EMBL" id="AP023092">
    <property type="protein sequence ID" value="BCE30134.1"/>
    <property type="molecule type" value="Genomic_DNA"/>
</dbReference>
<keyword evidence="1" id="KW-0812">Transmembrane</keyword>
<reference evidence="5" key="5">
    <citation type="submission" date="2020-05" db="EMBL/GenBank/DDBJ databases">
        <title>Complete genome sequence of Bradyrhizobium diazoefficiens XF4 isolated from soybean nodule.</title>
        <authorList>
            <person name="Noda R."/>
            <person name="Kakizaki K."/>
            <person name="Minamisawa K."/>
        </authorList>
    </citation>
    <scope>NUCLEOTIDE SEQUENCE</scope>
    <source>
        <strain evidence="5">XF4</strain>
    </source>
</reference>
<evidence type="ECO:0000256" key="1">
    <source>
        <dbReference type="SAM" id="Phobius"/>
    </source>
</evidence>
<evidence type="ECO:0000313" key="9">
    <source>
        <dbReference type="EMBL" id="BCE85192.1"/>
    </source>
</evidence>
<dbReference type="RefSeq" id="WP_158516564.1">
    <property type="nucleotide sequence ID" value="NZ_AP022639.1"/>
</dbReference>
<dbReference type="GeneID" id="46496077"/>
<dbReference type="EMBL" id="AP023098">
    <property type="protein sequence ID" value="BCE85192.1"/>
    <property type="molecule type" value="Genomic_DNA"/>
</dbReference>
<dbReference type="EMBL" id="AP023091">
    <property type="protein sequence ID" value="BCE21319.1"/>
    <property type="molecule type" value="Genomic_DNA"/>
</dbReference>
<keyword evidence="1" id="KW-1133">Transmembrane helix</keyword>
<dbReference type="EMBL" id="AP023093">
    <property type="protein sequence ID" value="BCE38876.1"/>
    <property type="molecule type" value="Genomic_DNA"/>
</dbReference>
<evidence type="ECO:0000313" key="2">
    <source>
        <dbReference type="EMBL" id="BCE21319.1"/>
    </source>
</evidence>
<evidence type="ECO:0000313" key="5">
    <source>
        <dbReference type="EMBL" id="BCE47566.1"/>
    </source>
</evidence>
<reference evidence="7" key="7">
    <citation type="submission" date="2020-05" db="EMBL/GenBank/DDBJ databases">
        <title>Complete genome sequence of Bradyrhizobium diazoefficiens XF6 isolated from soybean nodule.</title>
        <authorList>
            <person name="Noda R."/>
            <person name="Kakizaki K."/>
            <person name="Minamisawa K."/>
        </authorList>
    </citation>
    <scope>NUCLEOTIDE SEQUENCE</scope>
    <source>
        <strain evidence="7">XF6</strain>
    </source>
</reference>
<reference evidence="10" key="2">
    <citation type="submission" date="2020-05" db="EMBL/GenBank/DDBJ databases">
        <title>Complete genome sequence of Bradyrhizobium diazoefficiens XF10 isolated from soybean nodule.</title>
        <authorList>
            <person name="Noda R."/>
            <person name="Kakizaki K."/>
            <person name="Minamisawa K."/>
        </authorList>
    </citation>
    <scope>NUCLEOTIDE SEQUENCE</scope>
    <source>
        <strain evidence="10">XF10</strain>
    </source>
</reference>
<evidence type="ECO:0000313" key="8">
    <source>
        <dbReference type="EMBL" id="BCE73747.1"/>
    </source>
</evidence>
<proteinExistence type="predicted"/>
<reference evidence="8" key="8">
    <citation type="submission" date="2020-05" db="EMBL/GenBank/DDBJ databases">
        <title>Complete genome sequence of Bradyrhizobium diazoefficiens XF8 isolated from soybean nodule.</title>
        <authorList>
            <person name="Noda R."/>
            <person name="Kakizaki K."/>
            <person name="Minamisawa K."/>
        </authorList>
    </citation>
    <scope>NUCLEOTIDE SEQUENCE</scope>
    <source>
        <strain evidence="8">XF8</strain>
    </source>
</reference>
<reference evidence="9" key="9">
    <citation type="submission" date="2020-05" db="EMBL/GenBank/DDBJ databases">
        <title>Complete genome sequence of Bradyrhizobium diazoefficiens XF9 isolated from soybean nodule.</title>
        <authorList>
            <person name="Noda R."/>
            <person name="Kakizaki K."/>
            <person name="Minamisawa K."/>
        </authorList>
    </citation>
    <scope>NUCLEOTIDE SEQUENCE</scope>
    <source>
        <strain evidence="9">XF9</strain>
    </source>
</reference>
<accession>A0A810C6Y3</accession>
<gene>
    <name evidence="10" type="ORF">XF10B_38840</name>
    <name evidence="2" type="ORF">XF1B_40000</name>
    <name evidence="3" type="ORF">XF2B_39030</name>
    <name evidence="4" type="ORF">XF3B_39070</name>
    <name evidence="5" type="ORF">XF4B_39150</name>
    <name evidence="6" type="ORF">XF5B_39640</name>
    <name evidence="7" type="ORF">XF6B_39210</name>
    <name evidence="8" type="ORF">XF8B_38580</name>
    <name evidence="9" type="ORF">XF9B_66130</name>
</gene>
<evidence type="ECO:0000313" key="7">
    <source>
        <dbReference type="EMBL" id="BCE65122.1"/>
    </source>
</evidence>
<dbReference type="AlphaFoldDB" id="A0A810C6Y3"/>
<keyword evidence="1" id="KW-0472">Membrane</keyword>
<dbReference type="EMBL" id="AP023094">
    <property type="protein sequence ID" value="BCE47566.1"/>
    <property type="molecule type" value="Genomic_DNA"/>
</dbReference>
<feature type="transmembrane region" description="Helical" evidence="1">
    <location>
        <begin position="33"/>
        <end position="51"/>
    </location>
</feature>
<dbReference type="EMBL" id="AP023099">
    <property type="protein sequence ID" value="BCE91086.1"/>
    <property type="molecule type" value="Genomic_DNA"/>
</dbReference>
<evidence type="ECO:0000313" key="3">
    <source>
        <dbReference type="EMBL" id="BCE30134.1"/>
    </source>
</evidence>
<reference evidence="6" key="6">
    <citation type="submission" date="2020-05" db="EMBL/GenBank/DDBJ databases">
        <title>Complete genome sequence of Bradyrhizobium diazoefficiens XF5 isolated from soybean nodule.</title>
        <authorList>
            <person name="Noda R."/>
            <person name="Kakizaki K."/>
            <person name="Minamisawa K."/>
        </authorList>
    </citation>
    <scope>NUCLEOTIDE SEQUENCE</scope>
    <source>
        <strain evidence="6">XF5</strain>
    </source>
</reference>
<evidence type="ECO:0000313" key="4">
    <source>
        <dbReference type="EMBL" id="BCE38876.1"/>
    </source>
</evidence>
<sequence length="55" mass="6085">MVAEPGSVPRFESQVRISHGQSHRWMALPFFETAVPLLVVMGFAAGLTLVIERAF</sequence>
<reference evidence="2" key="1">
    <citation type="submission" date="2020-05" db="EMBL/GenBank/DDBJ databases">
        <title>Complete genome sequence of Bradyrhizobium diazoefficiens XF1 isolated from soybean nodule.</title>
        <authorList>
            <person name="Noda R."/>
            <person name="Kakizaki K."/>
            <person name="Minamisawa K."/>
        </authorList>
    </citation>
    <scope>NUCLEOTIDE SEQUENCE</scope>
    <source>
        <strain evidence="2">XF1</strain>
    </source>
</reference>
<organism evidence="9">
    <name type="scientific">Bradyrhizobium diazoefficiens</name>
    <dbReference type="NCBI Taxonomy" id="1355477"/>
    <lineage>
        <taxon>Bacteria</taxon>
        <taxon>Pseudomonadati</taxon>
        <taxon>Pseudomonadota</taxon>
        <taxon>Alphaproteobacteria</taxon>
        <taxon>Hyphomicrobiales</taxon>
        <taxon>Nitrobacteraceae</taxon>
        <taxon>Bradyrhizobium</taxon>
    </lineage>
</organism>
<dbReference type="EMBL" id="AP023096">
    <property type="protein sequence ID" value="BCE65122.1"/>
    <property type="molecule type" value="Genomic_DNA"/>
</dbReference>
<dbReference type="EMBL" id="AP023097">
    <property type="protein sequence ID" value="BCE73747.1"/>
    <property type="molecule type" value="Genomic_DNA"/>
</dbReference>
<protein>
    <submittedName>
        <fullName evidence="9">Uncharacterized protein</fullName>
    </submittedName>
</protein>
<name>A0A810C6Y3_9BRAD</name>
<reference evidence="4" key="4">
    <citation type="submission" date="2020-05" db="EMBL/GenBank/DDBJ databases">
        <title>Complete genome sequence of Bradyrhizobium diazoefficiens XF3 isolated from soybean nodule.</title>
        <authorList>
            <person name="Noda R."/>
            <person name="Kakizaki K."/>
            <person name="Minamisawa K."/>
        </authorList>
    </citation>
    <scope>NUCLEOTIDE SEQUENCE</scope>
    <source>
        <strain evidence="4">XF3</strain>
    </source>
</reference>
<reference evidence="3" key="3">
    <citation type="submission" date="2020-05" db="EMBL/GenBank/DDBJ databases">
        <title>Complete genome sequence of Bradyrhizobium diazoefficiens XF2 isolated from soybean nodule.</title>
        <authorList>
            <person name="Noda R."/>
            <person name="Kakizaki K."/>
            <person name="Minamisawa K."/>
        </authorList>
    </citation>
    <scope>NUCLEOTIDE SEQUENCE</scope>
    <source>
        <strain evidence="3">XF2</strain>
    </source>
</reference>
<evidence type="ECO:0000313" key="10">
    <source>
        <dbReference type="EMBL" id="BCE91086.1"/>
    </source>
</evidence>